<evidence type="ECO:0000256" key="1">
    <source>
        <dbReference type="SAM" id="MobiDB-lite"/>
    </source>
</evidence>
<organism evidence="3 4">
    <name type="scientific">Pogonomyrmex barbatus</name>
    <name type="common">red harvester ant</name>
    <dbReference type="NCBI Taxonomy" id="144034"/>
    <lineage>
        <taxon>Eukaryota</taxon>
        <taxon>Metazoa</taxon>
        <taxon>Ecdysozoa</taxon>
        <taxon>Arthropoda</taxon>
        <taxon>Hexapoda</taxon>
        <taxon>Insecta</taxon>
        <taxon>Pterygota</taxon>
        <taxon>Neoptera</taxon>
        <taxon>Endopterygota</taxon>
        <taxon>Hymenoptera</taxon>
        <taxon>Apocrita</taxon>
        <taxon>Aculeata</taxon>
        <taxon>Formicoidea</taxon>
        <taxon>Formicidae</taxon>
        <taxon>Myrmicinae</taxon>
        <taxon>Pogonomyrmex</taxon>
    </lineage>
</organism>
<evidence type="ECO:0000313" key="3">
    <source>
        <dbReference type="Proteomes" id="UP000504615"/>
    </source>
</evidence>
<accession>A0A6I9VQ23</accession>
<dbReference type="KEGG" id="pbar:105421997"/>
<evidence type="ECO:0000256" key="2">
    <source>
        <dbReference type="SAM" id="SignalP"/>
    </source>
</evidence>
<feature type="compositionally biased region" description="Acidic residues" evidence="1">
    <location>
        <begin position="106"/>
        <end position="115"/>
    </location>
</feature>
<feature type="chain" id="PRO_5026846761" evidence="2">
    <location>
        <begin position="26"/>
        <end position="417"/>
    </location>
</feature>
<reference evidence="4" key="1">
    <citation type="submission" date="2025-08" db="UniProtKB">
        <authorList>
            <consortium name="RefSeq"/>
        </authorList>
    </citation>
    <scope>IDENTIFICATION</scope>
</reference>
<dbReference type="OrthoDB" id="6631487at2759"/>
<proteinExistence type="predicted"/>
<feature type="compositionally biased region" description="Basic and acidic residues" evidence="1">
    <location>
        <begin position="116"/>
        <end position="129"/>
    </location>
</feature>
<name>A0A6I9VQ23_9HYME</name>
<sequence>MKQPRETDNFFIIFVLVAIIQTVSSNQNLHATFTTTIDIDSTNDGDKVTKLAWLQPLNTTTSIDQDSTTYLPDSTSVQVKEILDSSETNVLSRYARPPYQYTEYTKEDDDPEEPPEDHAIPYSEHEEAKNVPTKPRYVGPGIWAKPPPEKNIPLDFVPTKLHAQVRGVHTVKRLPQHEAYESAETDEERRNAPRLREVVTNTKVNTVYTEEGYEDSAYDHGGHIRDADFHEGFARKLHNQKKNGYDKKKRGKSRNLIPDEFEEHEEDYRDHLQENRKFEETDEEDNLVGYDRNSWEESEIDPKFVAEFNIHKLEEDIEKNAEETEKSSEMYQNAQESKIRNDIKFDSSELEKSHVKNNLKHENKPINIKRNPNYKIGKTILQVKKRSIRVNWNKRKSILRQQCFHPKEQICLMMKRH</sequence>
<evidence type="ECO:0000313" key="4">
    <source>
        <dbReference type="RefSeq" id="XP_011629500.1"/>
    </source>
</evidence>
<dbReference type="GeneID" id="105421997"/>
<dbReference type="AlphaFoldDB" id="A0A6I9VQ23"/>
<dbReference type="RefSeq" id="XP_011629500.1">
    <property type="nucleotide sequence ID" value="XM_011631198.2"/>
</dbReference>
<feature type="compositionally biased region" description="Basic residues" evidence="1">
    <location>
        <begin position="240"/>
        <end position="253"/>
    </location>
</feature>
<feature type="region of interest" description="Disordered" evidence="1">
    <location>
        <begin position="240"/>
        <end position="267"/>
    </location>
</feature>
<keyword evidence="2" id="KW-0732">Signal</keyword>
<keyword evidence="3" id="KW-1185">Reference proteome</keyword>
<gene>
    <name evidence="4" type="primary">LOC105421997</name>
</gene>
<feature type="signal peptide" evidence="2">
    <location>
        <begin position="1"/>
        <end position="25"/>
    </location>
</feature>
<protein>
    <submittedName>
        <fullName evidence="4">Uncharacterized protein LOC105421997</fullName>
    </submittedName>
</protein>
<feature type="region of interest" description="Disordered" evidence="1">
    <location>
        <begin position="96"/>
        <end position="134"/>
    </location>
</feature>
<dbReference type="Proteomes" id="UP000504615">
    <property type="component" value="Unplaced"/>
</dbReference>